<accession>A0A5B9NHX3</accession>
<evidence type="ECO:0000313" key="2">
    <source>
        <dbReference type="Proteomes" id="UP000322055"/>
    </source>
</evidence>
<proteinExistence type="predicted"/>
<sequence>MISQSRYIKIVSGVGAGNSIAQRQLILRLITQNAILPPGIVMEFSNPDAVGSFFGTSSEEYKRARDYFSFISKLVNSPGKISFARWVNTAIAPMIIGDTVEKTLGDFTNTQPSSIVLVSNGVAKTIGPIDLTTATDLAAVASIVQSAITTGQTTDEQLKSCTVTYNAVTGQFNLTGSVTGSGSISCIKHTDAGSDFGALLGWNTTGAVAVAGQAADDASTAVSKSANISNNFGSFAFTTPAVALSNEDIAEIAAWNHSQNNMYMYTLATPIGNLAALYELVKGYSGCAINITGAQNDFIEQSPAEILAATNYNNVNSTQNYMFYSFANRAVTVSDDTTADMVDSYRGNYIGVTQSAGQPLAFYQRGVLCGGASDAIDMNTYANEMWMKATISRDILAMFMNQPIISADTDGEATVLGVLQGVVNAAQLNGVISQGKPIDITKQQYITQLTGDPMAWRQVASIGYWLDVSLTNTTDQTGREEWIIDYVIVYGKKDAVRKVTGRDVLI</sequence>
<dbReference type="EMBL" id="MN013090">
    <property type="protein sequence ID" value="QEG13814.1"/>
    <property type="molecule type" value="Genomic_DNA"/>
</dbReference>
<organism evidence="1 2">
    <name type="scientific">Erwinia phage vB_EamM_TropicalSun</name>
    <dbReference type="NCBI Taxonomy" id="2591372"/>
    <lineage>
        <taxon>Viruses</taxon>
        <taxon>Duplodnaviria</taxon>
        <taxon>Heunggongvirae</taxon>
        <taxon>Uroviricota</taxon>
        <taxon>Caudoviricetes</taxon>
        <taxon>Lindbergviridae</taxon>
        <taxon>Myosmarvirus</taxon>
        <taxon>Myosmarvirus myosmar</taxon>
    </lineage>
</organism>
<dbReference type="Pfam" id="PF11863">
    <property type="entry name" value="DUF3383"/>
    <property type="match status" value="1"/>
</dbReference>
<dbReference type="Proteomes" id="UP000322055">
    <property type="component" value="Segment"/>
</dbReference>
<name>A0A5B9NHX3_9CAUD</name>
<evidence type="ECO:0000313" key="1">
    <source>
        <dbReference type="EMBL" id="QEG13814.1"/>
    </source>
</evidence>
<reference evidence="1 2" key="1">
    <citation type="submission" date="2019-06" db="EMBL/GenBank/DDBJ databases">
        <authorList>
            <person name="Handoko Y.A."/>
            <person name="Wardani A.K."/>
            <person name="Sutrisno A."/>
            <person name="Widjanarko S.B."/>
            <person name="Sharma R."/>
            <person name="Grose J.H."/>
        </authorList>
    </citation>
    <scope>NUCLEOTIDE SEQUENCE [LARGE SCALE GENOMIC DNA]</scope>
</reference>
<evidence type="ECO:0008006" key="3">
    <source>
        <dbReference type="Google" id="ProtNLM"/>
    </source>
</evidence>
<dbReference type="InterPro" id="IPR021808">
    <property type="entry name" value="DUF3383"/>
</dbReference>
<protein>
    <recommendedName>
        <fullName evidence="3">Tail sheath protein</fullName>
    </recommendedName>
</protein>
<gene>
    <name evidence="1" type="ORF">TROPICALSUN_24</name>
</gene>